<protein>
    <submittedName>
        <fullName evidence="2">Uncharacterized protein</fullName>
    </submittedName>
</protein>
<sequence length="1600" mass="184114">MVKKHVLAVDYKPIGDNKFRESSCLIQASSTIPIESAEFPGFLTDTFKEKFKSCCKFALSSKNQLLALITPDRELELYGLKESSAVPKCRLRVLYDAHPECCLLEWSASQNLLISTRSSPVIDVFESTGVYCYTINLDDNQFDVHKMITQIKTIASDDPQCYDIGYFMQMNSKFSIYKLGKGNMFEPLCTQQLGLPRAYCFAYVPSKHFLIVSTEYNHKRTIDSATKFTDVGLGLYECYDRSVVKKVIPDITGQWTSWLPMISDKRTAIISLEVNFEDELILAVTSRGDALVFNFYLELLKHLNGDEIISEAKFIQAIWTEGKEIAVLHRNGLVIQENVDTVFEKYLEGTLQGTIIEDCKNLFPSFLTETEIFALAEKEVSSHALVSDNDYVNQWWFFTLFRLNFLYKWIKVLSGAAVGQPMEEVESDFERLFKFSVYKIRTITLLQYVKKLLSKEEYAKAEELALTDPYFEMDLIHKQKWLDLKTTEITQSLVEDLRRVKDDRWVIHECLTSSAAEVEIQREILNLAEERVADLEDTALSNKVQNAKLLFECLENSFEDSMELFIRYRSMPILEAALHLAQESAIKLLIRIVTEHAGKLQNSIIAILSLIPEAVPIQRYQALIPWTEKGEGRLFVLNKDSYKGGNISLPEPFTAYDKFLLINAQDPIQFTTEWCRERVIAIDSNTGLLENATAFFNVALEHGFEGLQPTLKKFNFYKDFVCFSSAVAMSFDKFMSLDSVTLRNGITKHMKESQIRDNINRIVELFEEFHPKTASEDILQIVRTFSHKNFAILHSLWSIRRNLVSKDLLISCFSESTLLGPPLICTMEKFEFEPKIAEAIQICLDYGFEPRFSILFESRASDELAEQLLLRFLKSAFQMPEPNWILIFDGMKNLRNLLFPEIIDDQKLMKIFASEMLTKLANERFLGFPFHLVVDISAKTSKKLSLENWQNLLLSKSLEFIDRALPKQNDQNLMLAREVLTLIPGKEKPTKEIEKQKETISMIETCIQMGSQRLPATYRFCSPEIILQEVISSNKNYKQVKKCAEISKLLGLKPAVAKAMAYCAVEAAKSDDVSTLQKYIQKLNSTSRDIPIIYFVCKDIITSGKWQHLKEDLVNCMVLNCPEEELEFLSEVLKSIDITRRFPSSLQKVSSDSTVKETITNFTTKFLDPLTKKENTNLSFKDDDELHLDPMYTSPDHFHQLSHGIVPPPISLVKESGDEMLLESAKQWIPYSTTAAIVTAALAEDTTKWANHDILNKASVGLKKLIELNENIPLKVLERIPTEILLKLAEEKLDDGEITAVERILRAGCNRERFFEDAEYREDSLLGLIMTKNKSMIMDIQEVAKQFNVSLWKLHMSLIEYILTEEDVTPIEAKDLIKEYNLRESLWEDQLALYQSLRQSVLALLPEKDINRLKLFLSFFRPPEPEIYFFKSLNSIIKVDSSINLREFLKGEQKTILSWTNSVTAKPTIDEEFIALIPFFKKLSNSDEIISKLTAYLRMSPNLSSTRRIRFLFYLNDKKPELLIDQISADMSSNEEEMFWNEVLNGWDTTEDKYENRLLEKIRRRLHHLKSAATSSTDSVSTALKSNEETQKFEMRRRGR</sequence>
<dbReference type="WBParaSite" id="PS1159_v2.g14106.t1">
    <property type="protein sequence ID" value="PS1159_v2.g14106.t1"/>
    <property type="gene ID" value="PS1159_v2.g14106"/>
</dbReference>
<proteinExistence type="predicted"/>
<evidence type="ECO:0000313" key="1">
    <source>
        <dbReference type="Proteomes" id="UP000887580"/>
    </source>
</evidence>
<organism evidence="1 2">
    <name type="scientific">Panagrolaimus sp. PS1159</name>
    <dbReference type="NCBI Taxonomy" id="55785"/>
    <lineage>
        <taxon>Eukaryota</taxon>
        <taxon>Metazoa</taxon>
        <taxon>Ecdysozoa</taxon>
        <taxon>Nematoda</taxon>
        <taxon>Chromadorea</taxon>
        <taxon>Rhabditida</taxon>
        <taxon>Tylenchina</taxon>
        <taxon>Panagrolaimomorpha</taxon>
        <taxon>Panagrolaimoidea</taxon>
        <taxon>Panagrolaimidae</taxon>
        <taxon>Panagrolaimus</taxon>
    </lineage>
</organism>
<evidence type="ECO:0000313" key="2">
    <source>
        <dbReference type="WBParaSite" id="PS1159_v2.g14106.t1"/>
    </source>
</evidence>
<accession>A0AC35F877</accession>
<dbReference type="Proteomes" id="UP000887580">
    <property type="component" value="Unplaced"/>
</dbReference>
<reference evidence="2" key="1">
    <citation type="submission" date="2022-11" db="UniProtKB">
        <authorList>
            <consortium name="WormBaseParasite"/>
        </authorList>
    </citation>
    <scope>IDENTIFICATION</scope>
</reference>
<name>A0AC35F877_9BILA</name>